<gene>
    <name evidence="1" type="ORF">Vadar_024553</name>
</gene>
<sequence>MMDNGVVGDVDTVGYLIQAFCIDGNVSKGYELLRQVLEDGFVPSIVAFNELISGFCKDGKYWRVSALLHTMIAKNCRSGIFTYQEIISSLFKRGIPREGFWIFNDLKDRGYAPDRVMYTTMIHGLCEKKRFGDARKLWFEMLMNLYKEYLFWDFDFVCGSYVLGYACVGSVEDNINLWQLMNHLTQFLLSEIEGFLLV</sequence>
<proteinExistence type="predicted"/>
<dbReference type="Proteomes" id="UP000828048">
    <property type="component" value="Chromosome 8"/>
</dbReference>
<organism evidence="1 2">
    <name type="scientific">Vaccinium darrowii</name>
    <dbReference type="NCBI Taxonomy" id="229202"/>
    <lineage>
        <taxon>Eukaryota</taxon>
        <taxon>Viridiplantae</taxon>
        <taxon>Streptophyta</taxon>
        <taxon>Embryophyta</taxon>
        <taxon>Tracheophyta</taxon>
        <taxon>Spermatophyta</taxon>
        <taxon>Magnoliopsida</taxon>
        <taxon>eudicotyledons</taxon>
        <taxon>Gunneridae</taxon>
        <taxon>Pentapetalae</taxon>
        <taxon>asterids</taxon>
        <taxon>Ericales</taxon>
        <taxon>Ericaceae</taxon>
        <taxon>Vaccinioideae</taxon>
        <taxon>Vaccinieae</taxon>
        <taxon>Vaccinium</taxon>
    </lineage>
</organism>
<evidence type="ECO:0000313" key="1">
    <source>
        <dbReference type="EMBL" id="KAH7852415.1"/>
    </source>
</evidence>
<protein>
    <submittedName>
        <fullName evidence="1">Uncharacterized protein</fullName>
    </submittedName>
</protein>
<reference evidence="1 2" key="1">
    <citation type="journal article" date="2021" name="Hortic Res">
        <title>High-quality reference genome and annotation aids understanding of berry development for evergreen blueberry (Vaccinium darrowii).</title>
        <authorList>
            <person name="Yu J."/>
            <person name="Hulse-Kemp A.M."/>
            <person name="Babiker E."/>
            <person name="Staton M."/>
        </authorList>
    </citation>
    <scope>NUCLEOTIDE SEQUENCE [LARGE SCALE GENOMIC DNA]</scope>
    <source>
        <strain evidence="2">cv. NJ 8807/NJ 8810</strain>
        <tissue evidence="1">Young leaf</tissue>
    </source>
</reference>
<keyword evidence="2" id="KW-1185">Reference proteome</keyword>
<comment type="caution">
    <text evidence="1">The sequence shown here is derived from an EMBL/GenBank/DDBJ whole genome shotgun (WGS) entry which is preliminary data.</text>
</comment>
<dbReference type="EMBL" id="CM037158">
    <property type="protein sequence ID" value="KAH7852415.1"/>
    <property type="molecule type" value="Genomic_DNA"/>
</dbReference>
<name>A0ACB7YFU7_9ERIC</name>
<evidence type="ECO:0000313" key="2">
    <source>
        <dbReference type="Proteomes" id="UP000828048"/>
    </source>
</evidence>
<accession>A0ACB7YFU7</accession>